<proteinExistence type="inferred from homology"/>
<accession>A0ABN3FE47</accession>
<dbReference type="PANTHER" id="PTHR30126">
    <property type="entry name" value="HTH-TYPE TRANSCRIPTIONAL REGULATOR"/>
    <property type="match status" value="1"/>
</dbReference>
<gene>
    <name evidence="6" type="ORF">GCM10010246_08050</name>
</gene>
<keyword evidence="4" id="KW-0804">Transcription</keyword>
<dbReference type="RefSeq" id="WP_346173071.1">
    <property type="nucleotide sequence ID" value="NZ_BAAASD010000002.1"/>
</dbReference>
<evidence type="ECO:0000256" key="2">
    <source>
        <dbReference type="ARBA" id="ARBA00023015"/>
    </source>
</evidence>
<name>A0ABN3FE47_9ACTN</name>
<dbReference type="EMBL" id="BAAASD010000002">
    <property type="protein sequence ID" value="GAA2328188.1"/>
    <property type="molecule type" value="Genomic_DNA"/>
</dbReference>
<keyword evidence="7" id="KW-1185">Reference proteome</keyword>
<evidence type="ECO:0000259" key="5">
    <source>
        <dbReference type="PROSITE" id="PS50931"/>
    </source>
</evidence>
<comment type="caution">
    <text evidence="6">The sequence shown here is derived from an EMBL/GenBank/DDBJ whole genome shotgun (WGS) entry which is preliminary data.</text>
</comment>
<evidence type="ECO:0000313" key="7">
    <source>
        <dbReference type="Proteomes" id="UP001500253"/>
    </source>
</evidence>
<dbReference type="Pfam" id="PF03466">
    <property type="entry name" value="LysR_substrate"/>
    <property type="match status" value="1"/>
</dbReference>
<keyword evidence="3" id="KW-0238">DNA-binding</keyword>
<feature type="domain" description="HTH lysR-type" evidence="5">
    <location>
        <begin position="5"/>
        <end position="62"/>
    </location>
</feature>
<comment type="similarity">
    <text evidence="1">Belongs to the LysR transcriptional regulatory family.</text>
</comment>
<dbReference type="SUPFAM" id="SSF53850">
    <property type="entry name" value="Periplasmic binding protein-like II"/>
    <property type="match status" value="1"/>
</dbReference>
<evidence type="ECO:0000256" key="3">
    <source>
        <dbReference type="ARBA" id="ARBA00023125"/>
    </source>
</evidence>
<dbReference type="Gene3D" id="3.40.190.10">
    <property type="entry name" value="Periplasmic binding protein-like II"/>
    <property type="match status" value="2"/>
</dbReference>
<dbReference type="PANTHER" id="PTHR30126:SF39">
    <property type="entry name" value="HTH-TYPE TRANSCRIPTIONAL REGULATOR CYSL"/>
    <property type="match status" value="1"/>
</dbReference>
<dbReference type="PROSITE" id="PS50931">
    <property type="entry name" value="HTH_LYSR"/>
    <property type="match status" value="1"/>
</dbReference>
<evidence type="ECO:0000256" key="4">
    <source>
        <dbReference type="ARBA" id="ARBA00023163"/>
    </source>
</evidence>
<dbReference type="SUPFAM" id="SSF46785">
    <property type="entry name" value="Winged helix' DNA-binding domain"/>
    <property type="match status" value="1"/>
</dbReference>
<dbReference type="Pfam" id="PF00126">
    <property type="entry name" value="HTH_1"/>
    <property type="match status" value="1"/>
</dbReference>
<evidence type="ECO:0000313" key="6">
    <source>
        <dbReference type="EMBL" id="GAA2328188.1"/>
    </source>
</evidence>
<evidence type="ECO:0000256" key="1">
    <source>
        <dbReference type="ARBA" id="ARBA00009437"/>
    </source>
</evidence>
<protein>
    <submittedName>
        <fullName evidence="6">LysR family transcriptional regulator</fullName>
    </submittedName>
</protein>
<keyword evidence="2" id="KW-0805">Transcription regulation</keyword>
<dbReference type="Gene3D" id="1.10.10.10">
    <property type="entry name" value="Winged helix-like DNA-binding domain superfamily/Winged helix DNA-binding domain"/>
    <property type="match status" value="1"/>
</dbReference>
<dbReference type="PRINTS" id="PR00039">
    <property type="entry name" value="HTHLYSR"/>
</dbReference>
<dbReference type="InterPro" id="IPR005119">
    <property type="entry name" value="LysR_subst-bd"/>
</dbReference>
<dbReference type="InterPro" id="IPR036388">
    <property type="entry name" value="WH-like_DNA-bd_sf"/>
</dbReference>
<dbReference type="InterPro" id="IPR000847">
    <property type="entry name" value="LysR_HTH_N"/>
</dbReference>
<dbReference type="InterPro" id="IPR036390">
    <property type="entry name" value="WH_DNA-bd_sf"/>
</dbReference>
<reference evidence="6 7" key="1">
    <citation type="journal article" date="2019" name="Int. J. Syst. Evol. Microbiol.">
        <title>The Global Catalogue of Microorganisms (GCM) 10K type strain sequencing project: providing services to taxonomists for standard genome sequencing and annotation.</title>
        <authorList>
            <consortium name="The Broad Institute Genomics Platform"/>
            <consortium name="The Broad Institute Genome Sequencing Center for Infectious Disease"/>
            <person name="Wu L."/>
            <person name="Ma J."/>
        </authorList>
    </citation>
    <scope>NUCLEOTIDE SEQUENCE [LARGE SCALE GENOMIC DNA]</scope>
    <source>
        <strain evidence="6 7">JCM 4316</strain>
    </source>
</reference>
<sequence length="317" mass="34167">MSQLPDLESLRLLVLVGDLGSLSRAAAQLGLAQPSVSKRLSTLERRLGLVLVERTRRGSQLTDAGRAVAGWAQQVLQDLDGLLTGAEALRTKRDAELRVAASMTVAEYLVPGWLGELRRTRPELYVGLQVTNSEHVPELLRSGAVDLGFIESPRAPAGLPARRVAHDRLLVVVAPGHPWARRRRPLGVAELAAAPLVLRERGSGTRETLDQALRRAGAAEPRPLLELGSATAVRNAVMAGTGPAVISELAVRTDLADRRLVAVDVEGIKLHRVLRAVWASERPLAGPAAELLAVTRRHRPDIVAAHRRPGPADRHLT</sequence>
<organism evidence="6 7">
    <name type="scientific">Streptomyces cuspidosporus</name>
    <dbReference type="NCBI Taxonomy" id="66882"/>
    <lineage>
        <taxon>Bacteria</taxon>
        <taxon>Bacillati</taxon>
        <taxon>Actinomycetota</taxon>
        <taxon>Actinomycetes</taxon>
        <taxon>Kitasatosporales</taxon>
        <taxon>Streptomycetaceae</taxon>
        <taxon>Streptomyces</taxon>
    </lineage>
</organism>
<dbReference type="Proteomes" id="UP001500253">
    <property type="component" value="Unassembled WGS sequence"/>
</dbReference>